<dbReference type="STRING" id="1965070.A0A443QWP1"/>
<dbReference type="PRINTS" id="PR00463">
    <property type="entry name" value="EP450I"/>
</dbReference>
<keyword evidence="6" id="KW-0472">Membrane</keyword>
<dbReference type="Proteomes" id="UP000285301">
    <property type="component" value="Unassembled WGS sequence"/>
</dbReference>
<evidence type="ECO:0000256" key="1">
    <source>
        <dbReference type="ARBA" id="ARBA00010617"/>
    </source>
</evidence>
<dbReference type="GO" id="GO:0016712">
    <property type="term" value="F:oxidoreductase activity, acting on paired donors, with incorporation or reduction of molecular oxygen, reduced flavin or flavoprotein as one donor, and incorporation of one atom of oxygen"/>
    <property type="evidence" value="ECO:0007669"/>
    <property type="project" value="TreeGrafter"/>
</dbReference>
<accession>A0A443QWP1</accession>
<dbReference type="PANTHER" id="PTHR24300">
    <property type="entry name" value="CYTOCHROME P450 508A4-RELATED"/>
    <property type="match status" value="1"/>
</dbReference>
<gene>
    <name evidence="7" type="ORF">B4U79_02916</name>
</gene>
<keyword evidence="3" id="KW-0408">Iron</keyword>
<evidence type="ECO:0000256" key="3">
    <source>
        <dbReference type="ARBA" id="ARBA00023004"/>
    </source>
</evidence>
<reference evidence="7 8" key="1">
    <citation type="journal article" date="2018" name="Gigascience">
        <title>Genomes of trombidid mites reveal novel predicted allergens and laterally-transferred genes associated with secondary metabolism.</title>
        <authorList>
            <person name="Dong X."/>
            <person name="Chaisiri K."/>
            <person name="Xia D."/>
            <person name="Armstrong S.D."/>
            <person name="Fang Y."/>
            <person name="Donnelly M.J."/>
            <person name="Kadowaki T."/>
            <person name="McGarry J.W."/>
            <person name="Darby A.C."/>
            <person name="Makepeace B.L."/>
        </authorList>
    </citation>
    <scope>NUCLEOTIDE SEQUENCE [LARGE SCALE GENOMIC DNA]</scope>
    <source>
        <strain evidence="7">UoL-WK</strain>
    </source>
</reference>
<feature type="coiled-coil region" evidence="5">
    <location>
        <begin position="121"/>
        <end position="148"/>
    </location>
</feature>
<dbReference type="SUPFAM" id="SSF48264">
    <property type="entry name" value="Cytochrome P450"/>
    <property type="match status" value="2"/>
</dbReference>
<dbReference type="InterPro" id="IPR002401">
    <property type="entry name" value="Cyt_P450_E_grp-I"/>
</dbReference>
<dbReference type="InterPro" id="IPR050182">
    <property type="entry name" value="Cytochrome_P450_fam2"/>
</dbReference>
<keyword evidence="6" id="KW-1133">Transmembrane helix</keyword>
<protein>
    <submittedName>
        <fullName evidence="7">Cytochrome P450 18a1-like protein</fullName>
    </submittedName>
</protein>
<dbReference type="OrthoDB" id="6507093at2759"/>
<comment type="similarity">
    <text evidence="1">Belongs to the cytochrome P450 family.</text>
</comment>
<dbReference type="AlphaFoldDB" id="A0A443QWP1"/>
<comment type="caution">
    <text evidence="7">The sequence shown here is derived from an EMBL/GenBank/DDBJ whole genome shotgun (WGS) entry which is preliminary data.</text>
</comment>
<name>A0A443QWP1_9ACAR</name>
<dbReference type="GO" id="GO:0005506">
    <property type="term" value="F:iron ion binding"/>
    <property type="evidence" value="ECO:0007669"/>
    <property type="project" value="InterPro"/>
</dbReference>
<dbReference type="GO" id="GO:0020037">
    <property type="term" value="F:heme binding"/>
    <property type="evidence" value="ECO:0007669"/>
    <property type="project" value="InterPro"/>
</dbReference>
<dbReference type="InterPro" id="IPR001128">
    <property type="entry name" value="Cyt_P450"/>
</dbReference>
<keyword evidence="6" id="KW-0812">Transmembrane</keyword>
<evidence type="ECO:0000313" key="7">
    <source>
        <dbReference type="EMBL" id="RWS07435.1"/>
    </source>
</evidence>
<dbReference type="GO" id="GO:0005737">
    <property type="term" value="C:cytoplasm"/>
    <property type="evidence" value="ECO:0007669"/>
    <property type="project" value="TreeGrafter"/>
</dbReference>
<dbReference type="Pfam" id="PF00067">
    <property type="entry name" value="p450"/>
    <property type="match status" value="1"/>
</dbReference>
<evidence type="ECO:0000256" key="6">
    <source>
        <dbReference type="SAM" id="Phobius"/>
    </source>
</evidence>
<sequence length="571" mass="67302">MESELEHLAKYALLSLIVTVFVFNLSKRLFRERRLPPGPWGLPIVGYLPFLVLNDWQSVKDAFSKDEILGRPEGLLLEGIFHKALEFILDIATESGNVWKEQRRFAFRTLRDLGFGKQVMESNIKDEINHFLQEIDKQEDELIDLEKLLTPSVSNNICYLVFGRRYDYDDPMRKRMDNILLHFPRLIQVINLLFPSLAKFHRFLGITQSAKTIEDAREFERIVDKEIEHHKQQLNPSDIQNYIDGYLVEMDEREKRNEIGSFKHAILNSNIRMFFVAGSETVKTTLSWLFKMISVRKEVQEKVQKEIDDVVGKERMPSWSDRAQMPYTQAVVNKIQRWASVVPLNLPRNLKLGFRPVVILNDWNSIKEAFSKDEILGRPKEMVVEGLVRYNHSLISESGNSWKEQRRFVFRTLRELGFGKQVMESNIKDEINHFLREIKKREDGLIDFCNLLLPSISNNICYLVFGQRYDYDDPMKKQMDNQLQNSSGVTQVTTFVFPFMLKLGFFLRNSRVVKAIEDVRELENKIDEEIEQHKHKLNTDDVRNYIDGYLVEMNERMKRNKNDSFIRIKTF</sequence>
<keyword evidence="5" id="KW-0175">Coiled coil</keyword>
<dbReference type="GO" id="GO:0006082">
    <property type="term" value="P:organic acid metabolic process"/>
    <property type="evidence" value="ECO:0007669"/>
    <property type="project" value="TreeGrafter"/>
</dbReference>
<dbReference type="GO" id="GO:0006805">
    <property type="term" value="P:xenobiotic metabolic process"/>
    <property type="evidence" value="ECO:0007669"/>
    <property type="project" value="TreeGrafter"/>
</dbReference>
<dbReference type="InterPro" id="IPR036396">
    <property type="entry name" value="Cyt_P450_sf"/>
</dbReference>
<organism evidence="7 8">
    <name type="scientific">Dinothrombium tinctorium</name>
    <dbReference type="NCBI Taxonomy" id="1965070"/>
    <lineage>
        <taxon>Eukaryota</taxon>
        <taxon>Metazoa</taxon>
        <taxon>Ecdysozoa</taxon>
        <taxon>Arthropoda</taxon>
        <taxon>Chelicerata</taxon>
        <taxon>Arachnida</taxon>
        <taxon>Acari</taxon>
        <taxon>Acariformes</taxon>
        <taxon>Trombidiformes</taxon>
        <taxon>Prostigmata</taxon>
        <taxon>Anystina</taxon>
        <taxon>Parasitengona</taxon>
        <taxon>Trombidioidea</taxon>
        <taxon>Trombidiidae</taxon>
        <taxon>Dinothrombium</taxon>
    </lineage>
</organism>
<evidence type="ECO:0000256" key="5">
    <source>
        <dbReference type="SAM" id="Coils"/>
    </source>
</evidence>
<evidence type="ECO:0000313" key="8">
    <source>
        <dbReference type="Proteomes" id="UP000285301"/>
    </source>
</evidence>
<dbReference type="EMBL" id="NCKU01003479">
    <property type="protein sequence ID" value="RWS07435.1"/>
    <property type="molecule type" value="Genomic_DNA"/>
</dbReference>
<evidence type="ECO:0000256" key="4">
    <source>
        <dbReference type="ARBA" id="ARBA00023033"/>
    </source>
</evidence>
<evidence type="ECO:0000256" key="2">
    <source>
        <dbReference type="ARBA" id="ARBA00022723"/>
    </source>
</evidence>
<dbReference type="PANTHER" id="PTHR24300:SF375">
    <property type="entry name" value="CYTOCHROME P450 FAMILY"/>
    <property type="match status" value="1"/>
</dbReference>
<keyword evidence="2" id="KW-0479">Metal-binding</keyword>
<proteinExistence type="inferred from homology"/>
<keyword evidence="8" id="KW-1185">Reference proteome</keyword>
<keyword evidence="4" id="KW-0503">Monooxygenase</keyword>
<feature type="transmembrane region" description="Helical" evidence="6">
    <location>
        <begin position="12"/>
        <end position="30"/>
    </location>
</feature>
<dbReference type="Gene3D" id="1.10.630.10">
    <property type="entry name" value="Cytochrome P450"/>
    <property type="match status" value="2"/>
</dbReference>
<feature type="coiled-coil region" evidence="5">
    <location>
        <begin position="512"/>
        <end position="539"/>
    </location>
</feature>
<keyword evidence="4" id="KW-0560">Oxidoreductase</keyword>